<dbReference type="SMART" id="SM00253">
    <property type="entry name" value="SOCS"/>
    <property type="match status" value="1"/>
</dbReference>
<evidence type="ECO:0000256" key="6">
    <source>
        <dbReference type="SAM" id="MobiDB-lite"/>
    </source>
</evidence>
<dbReference type="PANTHER" id="PTHR10155">
    <property type="entry name" value="PHOSPHATIDYLINOSITOL 3-KINASE REGULATORY SUBUNIT"/>
    <property type="match status" value="1"/>
</dbReference>
<organism evidence="9 10">
    <name type="scientific">Trichobilharzia regenti</name>
    <name type="common">Nasal bird schistosome</name>
    <dbReference type="NCBI Taxonomy" id="157069"/>
    <lineage>
        <taxon>Eukaryota</taxon>
        <taxon>Metazoa</taxon>
        <taxon>Spiralia</taxon>
        <taxon>Lophotrochozoa</taxon>
        <taxon>Platyhelminthes</taxon>
        <taxon>Trematoda</taxon>
        <taxon>Digenea</taxon>
        <taxon>Strigeidida</taxon>
        <taxon>Schistosomatoidea</taxon>
        <taxon>Schistosomatidae</taxon>
        <taxon>Trichobilharzia</taxon>
    </lineage>
</organism>
<evidence type="ECO:0000313" key="10">
    <source>
        <dbReference type="WBParaSite" id="TREG1_40690.1"/>
    </source>
</evidence>
<evidence type="ECO:0000256" key="1">
    <source>
        <dbReference type="ARBA" id="ARBA00022604"/>
    </source>
</evidence>
<dbReference type="SMART" id="SM00252">
    <property type="entry name" value="SH2"/>
    <property type="match status" value="1"/>
</dbReference>
<keyword evidence="3" id="KW-0833">Ubl conjugation pathway</keyword>
<dbReference type="GO" id="GO:0009968">
    <property type="term" value="P:negative regulation of signal transduction"/>
    <property type="evidence" value="ECO:0007669"/>
    <property type="project" value="UniProtKB-KW"/>
</dbReference>
<dbReference type="WBParaSite" id="TREG1_40690.1">
    <property type="protein sequence ID" value="TREG1_40690.1"/>
    <property type="gene ID" value="TREG1_40690"/>
</dbReference>
<reference evidence="9" key="1">
    <citation type="submission" date="2022-06" db="EMBL/GenBank/DDBJ databases">
        <authorList>
            <person name="Berger JAMES D."/>
            <person name="Berger JAMES D."/>
        </authorList>
    </citation>
    <scope>NUCLEOTIDE SEQUENCE [LARGE SCALE GENOMIC DNA]</scope>
</reference>
<sequence length="948" mass="105642">MHFETAVCACEKPQKRVPLACQWTENDNPGSLASNSTADTGIDCSQNTSPLYPPVQSPHTITHRHMGRRYGFPVGHVASSSSDDHPPPVPPKTANDIPPLPPKHISGPVRQLNASHSADLVETCAICTRNAIDINRPCTNNRFFDKQSVNAPRQSPFSLKCETTHTGCASHSQFSDSLVRINCSSRKSVLNKSDKELSGGSSHLHSLGVSKSTSDAKVTKSATCKRFEKKHVCSSSKYRTANMCELVRDSNSTSDLPTSTCTCSSNLWGSNVLANKVDSECTSHPRCFSSEYRGLNLISNHFVNRKASNYRKDLGNINKAGCGSLQWISETFQRIFLVSKNSKAKNQFPQSSNDMFSLPRSPSSSNEDKISGRVKTLIQKKDREWKRDICNQRPRRSLPLRHKRSLSYNNNCTEGTEVSPSISNECETSSFSHPPVNHHSLPPRSATSRSSAVKCINSAVTPDTTEKHFNRLDSLSPSSSRVRTIRTSKTVGLIPTRYQTPKLSNMCMNHKRPESALAMMCACPSYVSGQANCDSVNPNTSRLPCETSSDPNNVLKCTEDIDFGEHPTTIIDKNGQIHHVHHIHHFHHVHHHHHHHDCTDVANNVASCPLSPVTSPVVCDRQRPPTTIASAMDTCILEETSVSSPLSCQNANNQPPVCTDQVTPVTSCHTYNAYDVRASDSINMSVSTNSVSRDSRSASIRRLSSTLQDSRSSFHRSMLELRKMGWYWGPLSFQEAQFLLAKRPDGSFLVRDSGHDTHILSLSFRVRGETYHTRIEHNQGRFSFWSQPQSHSANTMVEFIEKAVAHSVNGQFHYFLQSSAQGQPPVEVPLLYPLSRFQVVASLRHLTRFTILSYIRRDHIDQLPLPRTTINYLLEKQCYIESLEDFEEAVRDRPPLEFRSRSAIDFNSHISIRDSPSGNLSRHSNTSNGSSPSEDRSGESHITVRQNS</sequence>
<dbReference type="Proteomes" id="UP000050795">
    <property type="component" value="Unassembled WGS sequence"/>
</dbReference>
<dbReference type="GO" id="GO:0035556">
    <property type="term" value="P:intracellular signal transduction"/>
    <property type="evidence" value="ECO:0007669"/>
    <property type="project" value="InterPro"/>
</dbReference>
<dbReference type="PROSITE" id="PS50225">
    <property type="entry name" value="SOCS"/>
    <property type="match status" value="1"/>
</dbReference>
<dbReference type="SUPFAM" id="SSF55550">
    <property type="entry name" value="SH2 domain"/>
    <property type="match status" value="1"/>
</dbReference>
<feature type="compositionally biased region" description="Polar residues" evidence="6">
    <location>
        <begin position="348"/>
        <end position="365"/>
    </location>
</feature>
<evidence type="ECO:0000256" key="4">
    <source>
        <dbReference type="ARBA" id="ARBA00022999"/>
    </source>
</evidence>
<dbReference type="SMART" id="SM00969">
    <property type="entry name" value="SOCS_box"/>
    <property type="match status" value="1"/>
</dbReference>
<feature type="domain" description="SOCS box" evidence="8">
    <location>
        <begin position="830"/>
        <end position="873"/>
    </location>
</feature>
<dbReference type="Gene3D" id="3.30.505.10">
    <property type="entry name" value="SH2 domain"/>
    <property type="match status" value="1"/>
</dbReference>
<keyword evidence="2" id="KW-0734">Signal transduction inhibitor</keyword>
<keyword evidence="1" id="KW-0341">Growth regulation</keyword>
<evidence type="ECO:0000256" key="2">
    <source>
        <dbReference type="ARBA" id="ARBA00022700"/>
    </source>
</evidence>
<feature type="region of interest" description="Disordered" evidence="6">
    <location>
        <begin position="910"/>
        <end position="948"/>
    </location>
</feature>
<dbReference type="AlphaFoldDB" id="A0AA85JSU9"/>
<evidence type="ECO:0000259" key="8">
    <source>
        <dbReference type="PROSITE" id="PS50225"/>
    </source>
</evidence>
<dbReference type="Pfam" id="PF07525">
    <property type="entry name" value="SOCS_box"/>
    <property type="match status" value="1"/>
</dbReference>
<feature type="region of interest" description="Disordered" evidence="6">
    <location>
        <begin position="348"/>
        <end position="370"/>
    </location>
</feature>
<dbReference type="SUPFAM" id="SSF158235">
    <property type="entry name" value="SOCS box-like"/>
    <property type="match status" value="1"/>
</dbReference>
<feature type="region of interest" description="Disordered" evidence="6">
    <location>
        <begin position="413"/>
        <end position="452"/>
    </location>
</feature>
<dbReference type="GO" id="GO:0046854">
    <property type="term" value="P:phosphatidylinositol phosphate biosynthetic process"/>
    <property type="evidence" value="ECO:0007669"/>
    <property type="project" value="TreeGrafter"/>
</dbReference>
<dbReference type="InterPro" id="IPR036036">
    <property type="entry name" value="SOCS_box-like_dom_sf"/>
</dbReference>
<keyword evidence="9" id="KW-1185">Reference proteome</keyword>
<dbReference type="GO" id="GO:0005942">
    <property type="term" value="C:phosphatidylinositol 3-kinase complex"/>
    <property type="evidence" value="ECO:0007669"/>
    <property type="project" value="TreeGrafter"/>
</dbReference>
<feature type="region of interest" description="Disordered" evidence="6">
    <location>
        <begin position="72"/>
        <end position="107"/>
    </location>
</feature>
<dbReference type="PROSITE" id="PS50001">
    <property type="entry name" value="SH2"/>
    <property type="match status" value="1"/>
</dbReference>
<accession>A0AA85JSU9</accession>
<dbReference type="InterPro" id="IPR001496">
    <property type="entry name" value="SOCS_box"/>
</dbReference>
<evidence type="ECO:0000313" key="9">
    <source>
        <dbReference type="Proteomes" id="UP000050795"/>
    </source>
</evidence>
<dbReference type="Pfam" id="PF00017">
    <property type="entry name" value="SH2"/>
    <property type="match status" value="1"/>
</dbReference>
<proteinExistence type="predicted"/>
<evidence type="ECO:0000256" key="5">
    <source>
        <dbReference type="PROSITE-ProRule" id="PRU00191"/>
    </source>
</evidence>
<protein>
    <submittedName>
        <fullName evidence="10">Non-specific serine/threonine protein kinase</fullName>
    </submittedName>
</protein>
<feature type="compositionally biased region" description="Polar residues" evidence="6">
    <location>
        <begin position="413"/>
        <end position="432"/>
    </location>
</feature>
<name>A0AA85JSU9_TRIRE</name>
<dbReference type="InterPro" id="IPR036860">
    <property type="entry name" value="SH2_dom_sf"/>
</dbReference>
<dbReference type="CDD" id="cd03741">
    <property type="entry name" value="SOCS_SOCS7"/>
    <property type="match status" value="1"/>
</dbReference>
<feature type="domain" description="SH2" evidence="7">
    <location>
        <begin position="726"/>
        <end position="834"/>
    </location>
</feature>
<evidence type="ECO:0000259" key="7">
    <source>
        <dbReference type="PROSITE" id="PS50001"/>
    </source>
</evidence>
<feature type="compositionally biased region" description="Polar residues" evidence="6">
    <location>
        <begin position="910"/>
        <end position="932"/>
    </location>
</feature>
<dbReference type="GO" id="GO:0046935">
    <property type="term" value="F:1-phosphatidylinositol-3-kinase regulator activity"/>
    <property type="evidence" value="ECO:0007669"/>
    <property type="project" value="TreeGrafter"/>
</dbReference>
<keyword evidence="4 5" id="KW-0727">SH2 domain</keyword>
<dbReference type="InterPro" id="IPR000980">
    <property type="entry name" value="SH2"/>
</dbReference>
<evidence type="ECO:0000256" key="3">
    <source>
        <dbReference type="ARBA" id="ARBA00022786"/>
    </source>
</evidence>
<reference evidence="10" key="2">
    <citation type="submission" date="2023-11" db="UniProtKB">
        <authorList>
            <consortium name="WormBaseParasite"/>
        </authorList>
    </citation>
    <scope>IDENTIFICATION</scope>
</reference>
<dbReference type="InterPro" id="IPR037346">
    <property type="entry name" value="SOCS7_SOCS"/>
</dbReference>
<dbReference type="PANTHER" id="PTHR10155:SF5">
    <property type="entry name" value="SUPPRESSOR OF CYTOKINE SIGNALING 7"/>
    <property type="match status" value="1"/>
</dbReference>